<proteinExistence type="predicted"/>
<reference evidence="1 2" key="1">
    <citation type="submission" date="2024-05" db="EMBL/GenBank/DDBJ databases">
        <title>A draft genome resource for the thread blight pathogen Marasmius tenuissimus strain MS-2.</title>
        <authorList>
            <person name="Yulfo-Soto G.E."/>
            <person name="Baruah I.K."/>
            <person name="Amoako-Attah I."/>
            <person name="Bukari Y."/>
            <person name="Meinhardt L.W."/>
            <person name="Bailey B.A."/>
            <person name="Cohen S.P."/>
        </authorList>
    </citation>
    <scope>NUCLEOTIDE SEQUENCE [LARGE SCALE GENOMIC DNA]</scope>
    <source>
        <strain evidence="1 2">MS-2</strain>
    </source>
</reference>
<dbReference type="EMBL" id="JBBXMP010000108">
    <property type="protein sequence ID" value="KAL0062302.1"/>
    <property type="molecule type" value="Genomic_DNA"/>
</dbReference>
<comment type="caution">
    <text evidence="1">The sequence shown here is derived from an EMBL/GenBank/DDBJ whole genome shotgun (WGS) entry which is preliminary data.</text>
</comment>
<sequence length="297" mass="33743">MNHARGPLHCGVCGWKERLMGEKSWNIWKDLSRLVLRLPRPYQWYFFGHEWSPESKGQDSCMIMGEKGIRFLIVPSIISGGFFFGDPRDLLPGLHSDGWLVQAGSILSHLAVPREKWSSSAIFTGFTLLLCSDAKEEIDDWSEELSLPCYLFLPPPPQLPNGAPDIETWLRGENLYYYSYDPEGGSVIAEQEYIALGLPSYTSEAYVDYAYWEADAYDFMEQWQKAKGFDYSTSDYAESLGFKIFKGIPEDELRFEDLVGLHSEEVLADNLMDVDSDIGNTSNHYDSSSEVEMDVDG</sequence>
<accession>A0ABR2ZMA2</accession>
<dbReference type="Proteomes" id="UP001437256">
    <property type="component" value="Unassembled WGS sequence"/>
</dbReference>
<protein>
    <submittedName>
        <fullName evidence="1">Uncharacterized protein</fullName>
    </submittedName>
</protein>
<gene>
    <name evidence="1" type="ORF">AAF712_010786</name>
</gene>
<evidence type="ECO:0000313" key="1">
    <source>
        <dbReference type="EMBL" id="KAL0062302.1"/>
    </source>
</evidence>
<name>A0ABR2ZMA2_9AGAR</name>
<keyword evidence="2" id="KW-1185">Reference proteome</keyword>
<evidence type="ECO:0000313" key="2">
    <source>
        <dbReference type="Proteomes" id="UP001437256"/>
    </source>
</evidence>
<organism evidence="1 2">
    <name type="scientific">Marasmius tenuissimus</name>
    <dbReference type="NCBI Taxonomy" id="585030"/>
    <lineage>
        <taxon>Eukaryota</taxon>
        <taxon>Fungi</taxon>
        <taxon>Dikarya</taxon>
        <taxon>Basidiomycota</taxon>
        <taxon>Agaricomycotina</taxon>
        <taxon>Agaricomycetes</taxon>
        <taxon>Agaricomycetidae</taxon>
        <taxon>Agaricales</taxon>
        <taxon>Marasmiineae</taxon>
        <taxon>Marasmiaceae</taxon>
        <taxon>Marasmius</taxon>
    </lineage>
</organism>